<gene>
    <name evidence="1" type="ORF">SLEP1_g3843</name>
</gene>
<sequence length="41" mass="4992">MEPRRGLEMKSFLRGIDVRVRDEFGRFVRNLVVQSNEFFPY</sequence>
<proteinExistence type="predicted"/>
<dbReference type="EMBL" id="BPVZ01000003">
    <property type="protein sequence ID" value="GKU89745.1"/>
    <property type="molecule type" value="Genomic_DNA"/>
</dbReference>
<dbReference type="Proteomes" id="UP001054252">
    <property type="component" value="Unassembled WGS sequence"/>
</dbReference>
<evidence type="ECO:0000313" key="1">
    <source>
        <dbReference type="EMBL" id="GKU89745.1"/>
    </source>
</evidence>
<name>A0AAV5HSI9_9ROSI</name>
<organism evidence="1 2">
    <name type="scientific">Rubroshorea leprosula</name>
    <dbReference type="NCBI Taxonomy" id="152421"/>
    <lineage>
        <taxon>Eukaryota</taxon>
        <taxon>Viridiplantae</taxon>
        <taxon>Streptophyta</taxon>
        <taxon>Embryophyta</taxon>
        <taxon>Tracheophyta</taxon>
        <taxon>Spermatophyta</taxon>
        <taxon>Magnoliopsida</taxon>
        <taxon>eudicotyledons</taxon>
        <taxon>Gunneridae</taxon>
        <taxon>Pentapetalae</taxon>
        <taxon>rosids</taxon>
        <taxon>malvids</taxon>
        <taxon>Malvales</taxon>
        <taxon>Dipterocarpaceae</taxon>
        <taxon>Rubroshorea</taxon>
    </lineage>
</organism>
<dbReference type="AlphaFoldDB" id="A0AAV5HSI9"/>
<evidence type="ECO:0000313" key="2">
    <source>
        <dbReference type="Proteomes" id="UP001054252"/>
    </source>
</evidence>
<keyword evidence="2" id="KW-1185">Reference proteome</keyword>
<reference evidence="1 2" key="1">
    <citation type="journal article" date="2021" name="Commun. Biol.">
        <title>The genome of Shorea leprosula (Dipterocarpaceae) highlights the ecological relevance of drought in aseasonal tropical rainforests.</title>
        <authorList>
            <person name="Ng K.K.S."/>
            <person name="Kobayashi M.J."/>
            <person name="Fawcett J.A."/>
            <person name="Hatakeyama M."/>
            <person name="Paape T."/>
            <person name="Ng C.H."/>
            <person name="Ang C.C."/>
            <person name="Tnah L.H."/>
            <person name="Lee C.T."/>
            <person name="Nishiyama T."/>
            <person name="Sese J."/>
            <person name="O'Brien M.J."/>
            <person name="Copetti D."/>
            <person name="Mohd Noor M.I."/>
            <person name="Ong R.C."/>
            <person name="Putra M."/>
            <person name="Sireger I.Z."/>
            <person name="Indrioko S."/>
            <person name="Kosugi Y."/>
            <person name="Izuno A."/>
            <person name="Isagi Y."/>
            <person name="Lee S.L."/>
            <person name="Shimizu K.K."/>
        </authorList>
    </citation>
    <scope>NUCLEOTIDE SEQUENCE [LARGE SCALE GENOMIC DNA]</scope>
    <source>
        <strain evidence="1">214</strain>
    </source>
</reference>
<comment type="caution">
    <text evidence="1">The sequence shown here is derived from an EMBL/GenBank/DDBJ whole genome shotgun (WGS) entry which is preliminary data.</text>
</comment>
<accession>A0AAV5HSI9</accession>
<protein>
    <submittedName>
        <fullName evidence="1">Uncharacterized protein</fullName>
    </submittedName>
</protein>